<accession>A0A3B0VQU6</accession>
<dbReference type="EMBL" id="UOFA01000181">
    <property type="protein sequence ID" value="VAW45301.1"/>
    <property type="molecule type" value="Genomic_DNA"/>
</dbReference>
<proteinExistence type="predicted"/>
<evidence type="ECO:0008006" key="2">
    <source>
        <dbReference type="Google" id="ProtNLM"/>
    </source>
</evidence>
<dbReference type="AlphaFoldDB" id="A0A3B0VQU6"/>
<gene>
    <name evidence="1" type="ORF">MNBD_GAMMA02-19</name>
</gene>
<reference evidence="1" key="1">
    <citation type="submission" date="2018-06" db="EMBL/GenBank/DDBJ databases">
        <authorList>
            <person name="Zhirakovskaya E."/>
        </authorList>
    </citation>
    <scope>NUCLEOTIDE SEQUENCE</scope>
</reference>
<protein>
    <recommendedName>
        <fullName evidence="2">Transposase</fullName>
    </recommendedName>
</protein>
<name>A0A3B0VQU6_9ZZZZ</name>
<sequence length="49" mass="5715">MPTKKRNFTEEFREEAVHLALTSALSFYEEWWSCLVGQVCGDVKLCYVV</sequence>
<organism evidence="1">
    <name type="scientific">hydrothermal vent metagenome</name>
    <dbReference type="NCBI Taxonomy" id="652676"/>
    <lineage>
        <taxon>unclassified sequences</taxon>
        <taxon>metagenomes</taxon>
        <taxon>ecological metagenomes</taxon>
    </lineage>
</organism>
<evidence type="ECO:0000313" key="1">
    <source>
        <dbReference type="EMBL" id="VAW45301.1"/>
    </source>
</evidence>